<evidence type="ECO:0000259" key="4">
    <source>
        <dbReference type="PROSITE" id="PS50105"/>
    </source>
</evidence>
<name>A0A8W8JX69_MAGGI</name>
<dbReference type="Gene3D" id="3.30.2410.10">
    <property type="entry name" value="Hect, E3 ligase catalytic domain"/>
    <property type="match status" value="1"/>
</dbReference>
<keyword evidence="1 2" id="KW-0833">Ubl conjugation pathway</keyword>
<dbReference type="SUPFAM" id="SSF47769">
    <property type="entry name" value="SAM/Pointed domain"/>
    <property type="match status" value="1"/>
</dbReference>
<evidence type="ECO:0000256" key="2">
    <source>
        <dbReference type="PROSITE-ProRule" id="PRU00104"/>
    </source>
</evidence>
<dbReference type="PROSITE" id="PS50237">
    <property type="entry name" value="HECT"/>
    <property type="match status" value="2"/>
</dbReference>
<sequence>MASPIVDVLEEIGLHTLTRRFEEEKVELQDIQSLSDADLNRLGVTTIGDRVRLRCRSRAMEEREPTTSAPAPPAPSRGPSFLSAENVRKERDLLFNSRKRKNRNELGICTGRKKEKGRSWTVSVLCLSDKNCSFVPNSEVKEYLLKAGLGMKKIRFNVKDGQTEVLKKISSDEKDENDECIGFPALKNCGGFELMRSQANNRSLSTIEVEWSVKNLKACIGSQGKLYVRPIQSNLSTSSVQQEKTTEESNVMLITEICRECGQSIAISELRAHCESCIGEHQAPSEKTDEKNEVSFLEDLPDPLVETFTESIHMTEPIPIPIISSSQNIVFSDSPNAITGSITFPVTEPVPTSAPANSEIVVVLDRSVFPSQSGGNNEFQLSTEAETLKHEDNHTESISNIVVKAIKYCNENYIEDPVEILKYLQSVLVTGRKLDIVDLTEALKETLIIYVWTDLTFLETAFEEIKGLQDLRMTLEVQFYGEVAADFGGPRKEFFQLALLEIKEKYFDHGLRQHLSEDYLVVGKLLALSILQNGKLPRFFDEDLQNNLFSDLPAESSCLTNLRAGLDSLGLYKVGISLPTFRYLLQSSSVKLTVKSLINLLCPKFAEEGSNTRRYENSVYAAFTKYLREVASGRRMPVTLNQILQFVTGASEEPVLGYYIHPSIEFVAPLKSFLPTSNTCSNALKLPRPTADMPLPVHTDLFKLYDHGFSNSYFGLF</sequence>
<dbReference type="Proteomes" id="UP000005408">
    <property type="component" value="Unassembled WGS sequence"/>
</dbReference>
<dbReference type="PROSITE" id="PS50105">
    <property type="entry name" value="SAM_DOMAIN"/>
    <property type="match status" value="1"/>
</dbReference>
<accession>A0A8W8JX69</accession>
<feature type="region of interest" description="Disordered" evidence="3">
    <location>
        <begin position="56"/>
        <end position="83"/>
    </location>
</feature>
<dbReference type="InterPro" id="IPR000569">
    <property type="entry name" value="HECT_dom"/>
</dbReference>
<evidence type="ECO:0000256" key="1">
    <source>
        <dbReference type="ARBA" id="ARBA00022786"/>
    </source>
</evidence>
<dbReference type="SUPFAM" id="SSF56204">
    <property type="entry name" value="Hect, E3 ligase catalytic domain"/>
    <property type="match status" value="1"/>
</dbReference>
<feature type="domain" description="HECT" evidence="5">
    <location>
        <begin position="467"/>
        <end position="502"/>
    </location>
</feature>
<dbReference type="Gene3D" id="1.10.150.50">
    <property type="entry name" value="Transcription Factor, Ets-1"/>
    <property type="match status" value="1"/>
</dbReference>
<evidence type="ECO:0000313" key="6">
    <source>
        <dbReference type="EnsemblMetazoa" id="G21396.1:cds"/>
    </source>
</evidence>
<dbReference type="Pfam" id="PF00632">
    <property type="entry name" value="HECT"/>
    <property type="match status" value="1"/>
</dbReference>
<evidence type="ECO:0000313" key="7">
    <source>
        <dbReference type="Proteomes" id="UP000005408"/>
    </source>
</evidence>
<proteinExistence type="predicted"/>
<evidence type="ECO:0000256" key="3">
    <source>
        <dbReference type="SAM" id="MobiDB-lite"/>
    </source>
</evidence>
<dbReference type="Pfam" id="PF00536">
    <property type="entry name" value="SAM_1"/>
    <property type="match status" value="1"/>
</dbReference>
<dbReference type="CDD" id="cd09487">
    <property type="entry name" value="SAM_superfamily"/>
    <property type="match status" value="1"/>
</dbReference>
<feature type="active site" description="Glycyl thioester intermediate" evidence="2">
    <location>
        <position position="680"/>
    </location>
</feature>
<protein>
    <recommendedName>
        <fullName evidence="8">SAM domain-containing protein</fullName>
    </recommendedName>
</protein>
<reference evidence="6" key="1">
    <citation type="submission" date="2022-08" db="UniProtKB">
        <authorList>
            <consortium name="EnsemblMetazoa"/>
        </authorList>
    </citation>
    <scope>IDENTIFICATION</scope>
    <source>
        <strain evidence="6">05x7-T-G4-1.051#20</strain>
    </source>
</reference>
<dbReference type="GO" id="GO:0004842">
    <property type="term" value="F:ubiquitin-protein transferase activity"/>
    <property type="evidence" value="ECO:0007669"/>
    <property type="project" value="InterPro"/>
</dbReference>
<dbReference type="EnsemblMetazoa" id="G21396.1">
    <property type="protein sequence ID" value="G21396.1:cds"/>
    <property type="gene ID" value="G21396"/>
</dbReference>
<dbReference type="Gene3D" id="3.90.1750.10">
    <property type="entry name" value="Hect, E3 ligase catalytic domains"/>
    <property type="match status" value="1"/>
</dbReference>
<evidence type="ECO:0008006" key="8">
    <source>
        <dbReference type="Google" id="ProtNLM"/>
    </source>
</evidence>
<evidence type="ECO:0000259" key="5">
    <source>
        <dbReference type="PROSITE" id="PS50237"/>
    </source>
</evidence>
<feature type="domain" description="SAM" evidence="4">
    <location>
        <begin position="1"/>
        <end position="63"/>
    </location>
</feature>
<organism evidence="6 7">
    <name type="scientific">Magallana gigas</name>
    <name type="common">Pacific oyster</name>
    <name type="synonym">Crassostrea gigas</name>
    <dbReference type="NCBI Taxonomy" id="29159"/>
    <lineage>
        <taxon>Eukaryota</taxon>
        <taxon>Metazoa</taxon>
        <taxon>Spiralia</taxon>
        <taxon>Lophotrochozoa</taxon>
        <taxon>Mollusca</taxon>
        <taxon>Bivalvia</taxon>
        <taxon>Autobranchia</taxon>
        <taxon>Pteriomorphia</taxon>
        <taxon>Ostreida</taxon>
        <taxon>Ostreoidea</taxon>
        <taxon>Ostreidae</taxon>
        <taxon>Magallana</taxon>
    </lineage>
</organism>
<dbReference type="InterPro" id="IPR013761">
    <property type="entry name" value="SAM/pointed_sf"/>
</dbReference>
<keyword evidence="7" id="KW-1185">Reference proteome</keyword>
<dbReference type="InterPro" id="IPR001660">
    <property type="entry name" value="SAM"/>
</dbReference>
<dbReference type="AlphaFoldDB" id="A0A8W8JX69"/>
<feature type="domain" description="HECT" evidence="5">
    <location>
        <begin position="643"/>
        <end position="687"/>
    </location>
</feature>
<dbReference type="InterPro" id="IPR035983">
    <property type="entry name" value="Hect_E3_ubiquitin_ligase"/>
</dbReference>
<comment type="caution">
    <text evidence="2">Lacks conserved residue(s) required for the propagation of feature annotation.</text>
</comment>